<feature type="chain" id="PRO_5003271959" evidence="1">
    <location>
        <begin position="28"/>
        <end position="303"/>
    </location>
</feature>
<dbReference type="PANTHER" id="PTHR35333:SF3">
    <property type="entry name" value="BETA-LACTAMASE-TYPE TRANSPEPTIDASE FOLD CONTAINING PROTEIN"/>
    <property type="match status" value="1"/>
</dbReference>
<dbReference type="InterPro" id="IPR012338">
    <property type="entry name" value="Beta-lactam/transpept-like"/>
</dbReference>
<dbReference type="STRING" id="644548.SCNU_02417"/>
<keyword evidence="3" id="KW-1185">Reference proteome</keyword>
<dbReference type="GO" id="GO:0008800">
    <property type="term" value="F:beta-lactamase activity"/>
    <property type="evidence" value="ECO:0007669"/>
    <property type="project" value="InterPro"/>
</dbReference>
<dbReference type="PROSITE" id="PS51257">
    <property type="entry name" value="PROKAR_LIPOPROTEIN"/>
    <property type="match status" value="1"/>
</dbReference>
<dbReference type="InterPro" id="IPR000871">
    <property type="entry name" value="Beta-lactam_class-A"/>
</dbReference>
<comment type="caution">
    <text evidence="2">The sequence shown here is derived from an EMBL/GenBank/DDBJ whole genome shotgun (WGS) entry which is preliminary data.</text>
</comment>
<evidence type="ECO:0000256" key="1">
    <source>
        <dbReference type="SAM" id="SignalP"/>
    </source>
</evidence>
<gene>
    <name evidence="2" type="ORF">SCNU_02417</name>
</gene>
<dbReference type="Proteomes" id="UP000035065">
    <property type="component" value="Unassembled WGS sequence"/>
</dbReference>
<dbReference type="Gene3D" id="3.40.710.10">
    <property type="entry name" value="DD-peptidase/beta-lactamase superfamily"/>
    <property type="match status" value="1"/>
</dbReference>
<reference evidence="2 3" key="1">
    <citation type="journal article" date="2011" name="J. Bacteriol.">
        <title>Draft Genome Sequence of Gordonia neofelifaecis NRRL B-59395, a Cholesterol-Degrading Actinomycete.</title>
        <authorList>
            <person name="Ge F."/>
            <person name="Li W."/>
            <person name="Chen G."/>
            <person name="Liu Y."/>
            <person name="Zhang G."/>
            <person name="Yong B."/>
            <person name="Wang Q."/>
            <person name="Wang N."/>
            <person name="Huang Z."/>
            <person name="Li W."/>
            <person name="Wang J."/>
            <person name="Wu C."/>
            <person name="Xie Q."/>
            <person name="Liu G."/>
        </authorList>
    </citation>
    <scope>NUCLEOTIDE SEQUENCE [LARGE SCALE GENOMIC DNA]</scope>
    <source>
        <strain evidence="2 3">NRRL B-59395</strain>
    </source>
</reference>
<dbReference type="RefSeq" id="WP_009677754.1">
    <property type="nucleotide sequence ID" value="NZ_AEUD01000002.1"/>
</dbReference>
<feature type="signal peptide" evidence="1">
    <location>
        <begin position="1"/>
        <end position="27"/>
    </location>
</feature>
<dbReference type="GO" id="GO:0030655">
    <property type="term" value="P:beta-lactam antibiotic catabolic process"/>
    <property type="evidence" value="ECO:0007669"/>
    <property type="project" value="InterPro"/>
</dbReference>
<evidence type="ECO:0000313" key="2">
    <source>
        <dbReference type="EMBL" id="EGD56370.1"/>
    </source>
</evidence>
<proteinExistence type="predicted"/>
<name>F1YF30_9ACTN</name>
<dbReference type="PANTHER" id="PTHR35333">
    <property type="entry name" value="BETA-LACTAMASE"/>
    <property type="match status" value="1"/>
</dbReference>
<sequence>MASPGRQTRTRRLLASATVAGVVASLAACGDDATGTRSSVATVVVTETAGAESTPPSSAADPHAADEKLTASFNAMSRTLSSPVGLALVPVGGGAVMTFGDQSPQVAWSTIKVPLAVAAERAQGPTTEETAAIVNSDNAAAETLWESLGSPTAAAAAVTDVLRDGGDERTTVPSEKLRPEFSVFGQTTWRLSDAATFSGNLPCMKGTAHVVSLMHDVAGNQQWGVESIEGRETAVKGGWGPSVSGGYLVRQIGILTLRDGRRVGVAMSTQTSAGSMEPGTAALNSVAQWMSRNLASLPGGRCR</sequence>
<accession>F1YF30</accession>
<protein>
    <submittedName>
        <fullName evidence="2">Uncharacterized protein</fullName>
    </submittedName>
</protein>
<dbReference type="GO" id="GO:0046677">
    <property type="term" value="P:response to antibiotic"/>
    <property type="evidence" value="ECO:0007669"/>
    <property type="project" value="InterPro"/>
</dbReference>
<dbReference type="EMBL" id="AEUD01000002">
    <property type="protein sequence ID" value="EGD56370.1"/>
    <property type="molecule type" value="Genomic_DNA"/>
</dbReference>
<dbReference type="AlphaFoldDB" id="F1YF30"/>
<dbReference type="eggNOG" id="COG2367">
    <property type="taxonomic scope" value="Bacteria"/>
</dbReference>
<dbReference type="SUPFAM" id="SSF56601">
    <property type="entry name" value="beta-lactamase/transpeptidase-like"/>
    <property type="match status" value="1"/>
</dbReference>
<evidence type="ECO:0000313" key="3">
    <source>
        <dbReference type="Proteomes" id="UP000035065"/>
    </source>
</evidence>
<keyword evidence="1" id="KW-0732">Signal</keyword>
<organism evidence="2 3">
    <name type="scientific">Gordonia neofelifaecis NRRL B-59395</name>
    <dbReference type="NCBI Taxonomy" id="644548"/>
    <lineage>
        <taxon>Bacteria</taxon>
        <taxon>Bacillati</taxon>
        <taxon>Actinomycetota</taxon>
        <taxon>Actinomycetes</taxon>
        <taxon>Mycobacteriales</taxon>
        <taxon>Gordoniaceae</taxon>
        <taxon>Gordonia</taxon>
    </lineage>
</organism>